<sequence>MVEFTHVVQGRAGLHARPVAEICSFAGSYDGKITLAFSGQTVSTTDVMGVMGLGARQGDELRFSVEGPDEQSTADRLRAKLESCL</sequence>
<dbReference type="Pfam" id="PF00381">
    <property type="entry name" value="PTS-HPr"/>
    <property type="match status" value="1"/>
</dbReference>
<dbReference type="InterPro" id="IPR035895">
    <property type="entry name" value="HPr-like_sf"/>
</dbReference>
<dbReference type="InterPro" id="IPR050399">
    <property type="entry name" value="HPr"/>
</dbReference>
<dbReference type="AlphaFoldDB" id="A0A1Y3U070"/>
<dbReference type="CDD" id="cd00367">
    <property type="entry name" value="PTS-HPr_like"/>
    <property type="match status" value="1"/>
</dbReference>
<dbReference type="RefSeq" id="WP_087186797.1">
    <property type="nucleotide sequence ID" value="NZ_DBEZZV010000028.1"/>
</dbReference>
<dbReference type="EMBL" id="NFHO01000009">
    <property type="protein sequence ID" value="OUN42143.1"/>
    <property type="molecule type" value="Genomic_DNA"/>
</dbReference>
<evidence type="ECO:0000259" key="5">
    <source>
        <dbReference type="PROSITE" id="PS51350"/>
    </source>
</evidence>
<dbReference type="eggNOG" id="COG1925">
    <property type="taxonomic scope" value="Bacteria"/>
</dbReference>
<evidence type="ECO:0000313" key="6">
    <source>
        <dbReference type="EMBL" id="OUN42143.1"/>
    </source>
</evidence>
<gene>
    <name evidence="6" type="ORF">B5G21_08420</name>
</gene>
<dbReference type="Proteomes" id="UP000196560">
    <property type="component" value="Unassembled WGS sequence"/>
</dbReference>
<comment type="caution">
    <text evidence="6">The sequence shown here is derived from an EMBL/GenBank/DDBJ whole genome shotgun (WGS) entry which is preliminary data.</text>
</comment>
<dbReference type="InterPro" id="IPR000032">
    <property type="entry name" value="HPr-like"/>
</dbReference>
<evidence type="ECO:0000256" key="2">
    <source>
        <dbReference type="ARBA" id="ARBA00022490"/>
    </source>
</evidence>
<accession>A0A1Y3U070</accession>
<name>A0A1Y3U070_9ACTN</name>
<reference evidence="7" key="1">
    <citation type="submission" date="2017-04" db="EMBL/GenBank/DDBJ databases">
        <title>Function of individual gut microbiota members based on whole genome sequencing of pure cultures obtained from chicken caecum.</title>
        <authorList>
            <person name="Medvecky M."/>
            <person name="Cejkova D."/>
            <person name="Polansky O."/>
            <person name="Karasova D."/>
            <person name="Kubasova T."/>
            <person name="Cizek A."/>
            <person name="Rychlik I."/>
        </authorList>
    </citation>
    <scope>NUCLEOTIDE SEQUENCE [LARGE SCALE GENOMIC DNA]</scope>
    <source>
        <strain evidence="7">An70</strain>
    </source>
</reference>
<keyword evidence="7" id="KW-1185">Reference proteome</keyword>
<comment type="subcellular location">
    <subcellularLocation>
        <location evidence="1">Cytoplasm</location>
    </subcellularLocation>
</comment>
<keyword evidence="3" id="KW-0598">Phosphotransferase system</keyword>
<feature type="domain" description="HPr" evidence="5">
    <location>
        <begin position="1"/>
        <end position="85"/>
    </location>
</feature>
<evidence type="ECO:0000256" key="4">
    <source>
        <dbReference type="SAM" id="MobiDB-lite"/>
    </source>
</evidence>
<dbReference type="SUPFAM" id="SSF55594">
    <property type="entry name" value="HPr-like"/>
    <property type="match status" value="1"/>
</dbReference>
<keyword evidence="2" id="KW-0963">Cytoplasm</keyword>
<feature type="compositionally biased region" description="Basic and acidic residues" evidence="4">
    <location>
        <begin position="73"/>
        <end position="85"/>
    </location>
</feature>
<dbReference type="PANTHER" id="PTHR33705:SF2">
    <property type="entry name" value="PHOSPHOCARRIER PROTEIN NPR"/>
    <property type="match status" value="1"/>
</dbReference>
<proteinExistence type="predicted"/>
<dbReference type="Gene3D" id="3.30.1340.10">
    <property type="entry name" value="HPr-like"/>
    <property type="match status" value="1"/>
</dbReference>
<dbReference type="PANTHER" id="PTHR33705">
    <property type="entry name" value="PHOSPHOCARRIER PROTEIN HPR"/>
    <property type="match status" value="1"/>
</dbReference>
<protein>
    <recommendedName>
        <fullName evidence="5">HPr domain-containing protein</fullName>
    </recommendedName>
</protein>
<dbReference type="GO" id="GO:0009401">
    <property type="term" value="P:phosphoenolpyruvate-dependent sugar phosphotransferase system"/>
    <property type="evidence" value="ECO:0007669"/>
    <property type="project" value="UniProtKB-KW"/>
</dbReference>
<feature type="region of interest" description="Disordered" evidence="4">
    <location>
        <begin position="66"/>
        <end position="85"/>
    </location>
</feature>
<evidence type="ECO:0000256" key="3">
    <source>
        <dbReference type="ARBA" id="ARBA00022683"/>
    </source>
</evidence>
<evidence type="ECO:0000256" key="1">
    <source>
        <dbReference type="ARBA" id="ARBA00004496"/>
    </source>
</evidence>
<organism evidence="6 7">
    <name type="scientific">Enorma massiliensis</name>
    <dbReference type="NCBI Taxonomy" id="1472761"/>
    <lineage>
        <taxon>Bacteria</taxon>
        <taxon>Bacillati</taxon>
        <taxon>Actinomycetota</taxon>
        <taxon>Coriobacteriia</taxon>
        <taxon>Coriobacteriales</taxon>
        <taxon>Coriobacteriaceae</taxon>
        <taxon>Enorma</taxon>
    </lineage>
</organism>
<dbReference type="NCBIfam" id="TIGR01003">
    <property type="entry name" value="PTS_HPr_family"/>
    <property type="match status" value="1"/>
</dbReference>
<dbReference type="PROSITE" id="PS51350">
    <property type="entry name" value="PTS_HPR_DOM"/>
    <property type="match status" value="1"/>
</dbReference>
<dbReference type="PRINTS" id="PR00107">
    <property type="entry name" value="PHOSPHOCPHPR"/>
</dbReference>
<evidence type="ECO:0000313" key="7">
    <source>
        <dbReference type="Proteomes" id="UP000196560"/>
    </source>
</evidence>
<dbReference type="STRING" id="1118060.GCA_000311845_00449"/>
<dbReference type="GO" id="GO:0005737">
    <property type="term" value="C:cytoplasm"/>
    <property type="evidence" value="ECO:0007669"/>
    <property type="project" value="UniProtKB-SubCell"/>
</dbReference>